<dbReference type="InterPro" id="IPR045017">
    <property type="entry name" value="DECR2-like"/>
</dbReference>
<evidence type="ECO:0000256" key="1">
    <source>
        <dbReference type="ARBA" id="ARBA00022857"/>
    </source>
</evidence>
<comment type="catalytic activity">
    <reaction evidence="4">
        <text>a (2E,4E)-dienoyl-CoA + NADPH + H(+) = a 4,5-saturated-(3E)-enoyl-CoA + NADP(+)</text>
        <dbReference type="Rhea" id="RHEA:45912"/>
        <dbReference type="ChEBI" id="CHEBI:15378"/>
        <dbReference type="ChEBI" id="CHEBI:57783"/>
        <dbReference type="ChEBI" id="CHEBI:58349"/>
        <dbReference type="ChEBI" id="CHEBI:85101"/>
        <dbReference type="ChEBI" id="CHEBI:85493"/>
        <dbReference type="EC" id="1.3.1.124"/>
    </reaction>
</comment>
<proteinExistence type="predicted"/>
<organism evidence="6">
    <name type="scientific">Alexandrium catenella</name>
    <name type="common">Red tide dinoflagellate</name>
    <name type="synonym">Gonyaulax catenella</name>
    <dbReference type="NCBI Taxonomy" id="2925"/>
    <lineage>
        <taxon>Eukaryota</taxon>
        <taxon>Sar</taxon>
        <taxon>Alveolata</taxon>
        <taxon>Dinophyceae</taxon>
        <taxon>Gonyaulacales</taxon>
        <taxon>Pyrocystaceae</taxon>
        <taxon>Alexandrium</taxon>
    </lineage>
</organism>
<reference evidence="6" key="1">
    <citation type="submission" date="2021-01" db="EMBL/GenBank/DDBJ databases">
        <authorList>
            <person name="Corre E."/>
            <person name="Pelletier E."/>
            <person name="Niang G."/>
            <person name="Scheremetjew M."/>
            <person name="Finn R."/>
            <person name="Kale V."/>
            <person name="Holt S."/>
            <person name="Cochrane G."/>
            <person name="Meng A."/>
            <person name="Brown T."/>
            <person name="Cohen L."/>
        </authorList>
    </citation>
    <scope>NUCLEOTIDE SEQUENCE</scope>
    <source>
        <strain evidence="6">OF101</strain>
    </source>
</reference>
<dbReference type="InterPro" id="IPR002347">
    <property type="entry name" value="SDR_fam"/>
</dbReference>
<dbReference type="Gene3D" id="3.40.50.720">
    <property type="entry name" value="NAD(P)-binding Rossmann-like Domain"/>
    <property type="match status" value="1"/>
</dbReference>
<dbReference type="CDD" id="cd05369">
    <property type="entry name" value="TER_DECR_SDR_a"/>
    <property type="match status" value="1"/>
</dbReference>
<dbReference type="GO" id="GO:0008670">
    <property type="term" value="F:2,4-dienoyl-CoA reductase (NADPH) activity"/>
    <property type="evidence" value="ECO:0007669"/>
    <property type="project" value="InterPro"/>
</dbReference>
<dbReference type="SUPFAM" id="SSF51735">
    <property type="entry name" value="NAD(P)-binding Rossmann-fold domains"/>
    <property type="match status" value="1"/>
</dbReference>
<dbReference type="PANTHER" id="PTHR43296:SF2">
    <property type="entry name" value="PEROXISOMAL 2,4-DIENOYL-COA REDUCTASE [(3E)-ENOYL-COA-PRODUCING]"/>
    <property type="match status" value="1"/>
</dbReference>
<comment type="catalytic activity">
    <reaction evidence="5">
        <text>a (2E,4Z)-dienoyl-CoA + NADPH + H(+) = a 4,5-saturated-(3E)-enoyl-CoA + NADP(+)</text>
        <dbReference type="Rhea" id="RHEA:61892"/>
        <dbReference type="ChEBI" id="CHEBI:15378"/>
        <dbReference type="ChEBI" id="CHEBI:57783"/>
        <dbReference type="ChEBI" id="CHEBI:58349"/>
        <dbReference type="ChEBI" id="CHEBI:85099"/>
        <dbReference type="ChEBI" id="CHEBI:85493"/>
        <dbReference type="EC" id="1.3.1.124"/>
    </reaction>
</comment>
<dbReference type="FunFam" id="3.40.50.720:FF:000084">
    <property type="entry name" value="Short-chain dehydrogenase reductase"/>
    <property type="match status" value="1"/>
</dbReference>
<keyword evidence="1" id="KW-0521">NADP</keyword>
<dbReference type="PRINTS" id="PR00081">
    <property type="entry name" value="GDHRDH"/>
</dbReference>
<dbReference type="Pfam" id="PF13561">
    <property type="entry name" value="adh_short_C2"/>
    <property type="match status" value="1"/>
</dbReference>
<gene>
    <name evidence="6" type="ORF">ACAT0790_LOCUS5584</name>
</gene>
<dbReference type="InterPro" id="IPR036291">
    <property type="entry name" value="NAD(P)-bd_dom_sf"/>
</dbReference>
<dbReference type="AlphaFoldDB" id="A0A7S1L879"/>
<accession>A0A7S1L879</accession>
<dbReference type="GO" id="GO:0009062">
    <property type="term" value="P:fatty acid catabolic process"/>
    <property type="evidence" value="ECO:0007669"/>
    <property type="project" value="InterPro"/>
</dbReference>
<protein>
    <recommendedName>
        <fullName evidence="3">2,4-dienoyl-CoA reductase [(3E)-enoyl-CoA-producing]</fullName>
        <ecNumber evidence="3">1.3.1.124</ecNumber>
    </recommendedName>
</protein>
<evidence type="ECO:0000313" key="6">
    <source>
        <dbReference type="EMBL" id="CAD9097138.1"/>
    </source>
</evidence>
<dbReference type="GO" id="GO:0005777">
    <property type="term" value="C:peroxisome"/>
    <property type="evidence" value="ECO:0007669"/>
    <property type="project" value="TreeGrafter"/>
</dbReference>
<dbReference type="EC" id="1.3.1.124" evidence="3"/>
<dbReference type="PANTHER" id="PTHR43296">
    <property type="entry name" value="PEROXISOMAL 2,4-DIENOYL-COA REDUCTASE"/>
    <property type="match status" value="1"/>
</dbReference>
<evidence type="ECO:0000256" key="2">
    <source>
        <dbReference type="ARBA" id="ARBA00023002"/>
    </source>
</evidence>
<evidence type="ECO:0000256" key="3">
    <source>
        <dbReference type="ARBA" id="ARBA00026117"/>
    </source>
</evidence>
<keyword evidence="2" id="KW-0560">Oxidoreductase</keyword>
<evidence type="ECO:0000256" key="4">
    <source>
        <dbReference type="ARBA" id="ARBA00048009"/>
    </source>
</evidence>
<dbReference type="EMBL" id="HBGE01009293">
    <property type="protein sequence ID" value="CAD9097138.1"/>
    <property type="molecule type" value="Transcribed_RNA"/>
</dbReference>
<evidence type="ECO:0000256" key="5">
    <source>
        <dbReference type="ARBA" id="ARBA00048340"/>
    </source>
</evidence>
<sequence>MDAARERRNTLSYFRPDALEGRVALVTGGGSGIGFEIARQFGKHGAAGVMIMGRRKQFLEEAVRLLQAEGIRAAACTGDVRRPEDCDAAVKETVKTFGSLDILINSAAGNFLSTAEGLSPNGFKTVLEIDTQGSFNMAHFAFEPLRQSKYGGVITSITACLHYTATWYQTAPVAAKAAIDVMMRNMSLEWGEFGIRCNTVAPGPIEDTPGMEKLSGGAASRGQMQFPTVPVRRAGTKAEIASACVYLCLNEYITGHSLVVDGGEWFGKAAYMPREAVARISRSIEKGSRQMGPASKL</sequence>
<name>A0A7S1L879_ALECA</name>